<reference evidence="2" key="1">
    <citation type="submission" date="2015-06" db="EMBL/GenBank/DDBJ databases">
        <authorList>
            <person name="Bertelli C."/>
        </authorList>
    </citation>
    <scope>NUCLEOTIDE SEQUENCE [LARGE SCALE GENOMIC DNA]</scope>
    <source>
        <strain evidence="2">CRIB-30</strain>
    </source>
</reference>
<gene>
    <name evidence="1" type="ORF">ELAC_0300</name>
</gene>
<evidence type="ECO:0000313" key="1">
    <source>
        <dbReference type="EMBL" id="CRX37661.1"/>
    </source>
</evidence>
<proteinExistence type="predicted"/>
<organism evidence="1 2">
    <name type="scientific">Estrella lausannensis</name>
    <dbReference type="NCBI Taxonomy" id="483423"/>
    <lineage>
        <taxon>Bacteria</taxon>
        <taxon>Pseudomonadati</taxon>
        <taxon>Chlamydiota</taxon>
        <taxon>Chlamydiia</taxon>
        <taxon>Parachlamydiales</taxon>
        <taxon>Candidatus Criblamydiaceae</taxon>
        <taxon>Estrella</taxon>
    </lineage>
</organism>
<dbReference type="Proteomes" id="UP000220251">
    <property type="component" value="Unassembled WGS sequence"/>
</dbReference>
<dbReference type="EMBL" id="CWGJ01000005">
    <property type="protein sequence ID" value="CRX37661.1"/>
    <property type="molecule type" value="Genomic_DNA"/>
</dbReference>
<protein>
    <submittedName>
        <fullName evidence="1">Uncharacterized protein</fullName>
    </submittedName>
</protein>
<keyword evidence="2" id="KW-1185">Reference proteome</keyword>
<name>A0A0H5DN44_9BACT</name>
<sequence>MCKALAPYLTSNLYFSTYPPNLQPALENLCRHPDAIHILDKVVDLHGKIAIVHGQDYERAATWDWNTKVIALNTQLANSSLANRVTYVLFELCNAAQTEEFIQIINHVQDPEELVRNIEKLEHQSALKTRSIALSIFGEHAEFDLKHIHTDFNLYYALEQISGHSEEIAKRFISNPRDYQGNLYYPLSELHQAARNYLYALLYYNLHKNDLAFTHFLDILRAGASADDSERKAVDCALLLFPDYFFKGPTAPAELERPNDAAGPTIGIARSELL</sequence>
<dbReference type="RefSeq" id="WP_098037521.1">
    <property type="nucleotide sequence ID" value="NZ_CWGJ01000005.1"/>
</dbReference>
<dbReference type="AlphaFoldDB" id="A0A0H5DN44"/>
<evidence type="ECO:0000313" key="2">
    <source>
        <dbReference type="Proteomes" id="UP000220251"/>
    </source>
</evidence>
<dbReference type="OrthoDB" id="9864905at2"/>
<accession>A0A0H5DN44</accession>